<feature type="region of interest" description="Disordered" evidence="1">
    <location>
        <begin position="311"/>
        <end position="330"/>
    </location>
</feature>
<organism evidence="2 3">
    <name type="scientific">Streptomyces brasiliensis</name>
    <dbReference type="NCBI Taxonomy" id="1954"/>
    <lineage>
        <taxon>Bacteria</taxon>
        <taxon>Bacillati</taxon>
        <taxon>Actinomycetota</taxon>
        <taxon>Actinomycetes</taxon>
        <taxon>Kitasatosporales</taxon>
        <taxon>Streptomycetaceae</taxon>
        <taxon>Streptomyces</taxon>
    </lineage>
</organism>
<dbReference type="Gene3D" id="3.30.1540.10">
    <property type="entry name" value="formyl-coa transferase, domain 3"/>
    <property type="match status" value="1"/>
</dbReference>
<dbReference type="AlphaFoldDB" id="A0A917P5M0"/>
<dbReference type="InterPro" id="IPR050509">
    <property type="entry name" value="CoA-transferase_III"/>
</dbReference>
<dbReference type="InterPro" id="IPR023606">
    <property type="entry name" value="CoA-Trfase_III_dom_1_sf"/>
</dbReference>
<reference evidence="2" key="2">
    <citation type="submission" date="2020-09" db="EMBL/GenBank/DDBJ databases">
        <authorList>
            <person name="Sun Q."/>
            <person name="Ohkuma M."/>
        </authorList>
    </citation>
    <scope>NUCLEOTIDE SEQUENCE</scope>
    <source>
        <strain evidence="2">JCM 3086</strain>
    </source>
</reference>
<sequence length="354" mass="37207">MSGPLDGIRVVELAGIGPGPHAAGILAGMGADVLRVARDAAGVDDDPLLHGRRSLVADLRDLEQLERVRGLIDVADVLVEGFRPGVTERLVYARMTGWGQGGPRVADAGHDLNYLAPTGALHAIGRASGRPVPPLNLVADYGGGSMLLLTGVLAALVERAASGAGQVVDVAMIDGVAQLLAPTYAMLKQGMWRDERQANPLDGGLACYDTYTCADGRWVAVGALEPQFWAVLTERLGLDAAVLPDRFDTGKAEELRAVLAEVFARRTRDEWAAEFLGTDGCVTPVLSLEEAADDPQLAARGTLRRRDGRIEAAPAPRFSRTPSPGNGDAALVDFASAETAWPARPAPTGSPAWT</sequence>
<gene>
    <name evidence="2" type="primary">mcr</name>
    <name evidence="2" type="ORF">GCM10010121_086690</name>
</gene>
<dbReference type="EMBL" id="BMQA01000073">
    <property type="protein sequence ID" value="GGJ62721.1"/>
    <property type="molecule type" value="Genomic_DNA"/>
</dbReference>
<dbReference type="Gene3D" id="3.40.50.10540">
    <property type="entry name" value="Crotonobetainyl-coa:carnitine coa-transferase, domain 1"/>
    <property type="match status" value="1"/>
</dbReference>
<dbReference type="Pfam" id="PF02515">
    <property type="entry name" value="CoA_transf_3"/>
    <property type="match status" value="1"/>
</dbReference>
<evidence type="ECO:0000256" key="1">
    <source>
        <dbReference type="SAM" id="MobiDB-lite"/>
    </source>
</evidence>
<protein>
    <submittedName>
        <fullName evidence="2">Alpha-methylacyl-CoA racemase</fullName>
    </submittedName>
</protein>
<comment type="caution">
    <text evidence="2">The sequence shown here is derived from an EMBL/GenBank/DDBJ whole genome shotgun (WGS) entry which is preliminary data.</text>
</comment>
<dbReference type="InterPro" id="IPR003673">
    <property type="entry name" value="CoA-Trfase_fam_III"/>
</dbReference>
<accession>A0A917P5M0</accession>
<proteinExistence type="predicted"/>
<dbReference type="Proteomes" id="UP000657574">
    <property type="component" value="Unassembled WGS sequence"/>
</dbReference>
<dbReference type="InterPro" id="IPR044855">
    <property type="entry name" value="CoA-Trfase_III_dom3_sf"/>
</dbReference>
<dbReference type="PANTHER" id="PTHR48228">
    <property type="entry name" value="SUCCINYL-COA--D-CITRAMALATE COA-TRANSFERASE"/>
    <property type="match status" value="1"/>
</dbReference>
<evidence type="ECO:0000313" key="2">
    <source>
        <dbReference type="EMBL" id="GGJ62721.1"/>
    </source>
</evidence>
<keyword evidence="3" id="KW-1185">Reference proteome</keyword>
<dbReference type="PANTHER" id="PTHR48228:SF5">
    <property type="entry name" value="ALPHA-METHYLACYL-COA RACEMASE"/>
    <property type="match status" value="1"/>
</dbReference>
<reference evidence="2" key="1">
    <citation type="journal article" date="2014" name="Int. J. Syst. Evol. Microbiol.">
        <title>Complete genome sequence of Corynebacterium casei LMG S-19264T (=DSM 44701T), isolated from a smear-ripened cheese.</title>
        <authorList>
            <consortium name="US DOE Joint Genome Institute (JGI-PGF)"/>
            <person name="Walter F."/>
            <person name="Albersmeier A."/>
            <person name="Kalinowski J."/>
            <person name="Ruckert C."/>
        </authorList>
    </citation>
    <scope>NUCLEOTIDE SEQUENCE</scope>
    <source>
        <strain evidence="2">JCM 3086</strain>
    </source>
</reference>
<dbReference type="GO" id="GO:0003824">
    <property type="term" value="F:catalytic activity"/>
    <property type="evidence" value="ECO:0007669"/>
    <property type="project" value="InterPro"/>
</dbReference>
<dbReference type="SUPFAM" id="SSF89796">
    <property type="entry name" value="CoA-transferase family III (CaiB/BaiF)"/>
    <property type="match status" value="1"/>
</dbReference>
<name>A0A917P5M0_9ACTN</name>
<dbReference type="RefSeq" id="WP_189316830.1">
    <property type="nucleotide sequence ID" value="NZ_BMQA01000073.1"/>
</dbReference>
<evidence type="ECO:0000313" key="3">
    <source>
        <dbReference type="Proteomes" id="UP000657574"/>
    </source>
</evidence>